<comment type="caution">
    <text evidence="1">The sequence shown here is derived from an EMBL/GenBank/DDBJ whole genome shotgun (WGS) entry which is preliminary data.</text>
</comment>
<sequence>MDKNSELIKKDGAPSDASERKARLLRQGDFYRAGIVQAKAHIKHGAKPETIFHNAMDHAGFALRSRVDGLLRPTGINVGTIMPYALSAVSFINRRRLAKPALGVAVLLAAAGWYANRHQDRFAHLRAPLDYLRARFAHMHV</sequence>
<gene>
    <name evidence="1" type="ORF">I4X03_007105</name>
</gene>
<dbReference type="RefSeq" id="WP_223467510.1">
    <property type="nucleotide sequence ID" value="NZ_JAFBIL020000002.1"/>
</dbReference>
<evidence type="ECO:0008006" key="3">
    <source>
        <dbReference type="Google" id="ProtNLM"/>
    </source>
</evidence>
<evidence type="ECO:0000313" key="2">
    <source>
        <dbReference type="Proteomes" id="UP000809349"/>
    </source>
</evidence>
<keyword evidence="2" id="KW-1185">Reference proteome</keyword>
<organism evidence="1 2">
    <name type="scientific">Massilia soli</name>
    <dbReference type="NCBI Taxonomy" id="2792854"/>
    <lineage>
        <taxon>Bacteria</taxon>
        <taxon>Pseudomonadati</taxon>
        <taxon>Pseudomonadota</taxon>
        <taxon>Betaproteobacteria</taxon>
        <taxon>Burkholderiales</taxon>
        <taxon>Oxalobacteraceae</taxon>
        <taxon>Telluria group</taxon>
        <taxon>Massilia</taxon>
    </lineage>
</organism>
<proteinExistence type="predicted"/>
<dbReference type="Proteomes" id="UP000809349">
    <property type="component" value="Unassembled WGS sequence"/>
</dbReference>
<evidence type="ECO:0000313" key="1">
    <source>
        <dbReference type="EMBL" id="MBZ2207024.1"/>
    </source>
</evidence>
<protein>
    <recommendedName>
        <fullName evidence="3">DUF3619 family protein</fullName>
    </recommendedName>
</protein>
<reference evidence="1 2" key="1">
    <citation type="submission" date="2021-08" db="EMBL/GenBank/DDBJ databases">
        <title>Massilia sp. R798.</title>
        <authorList>
            <person name="Baek J.H."/>
            <person name="Jung H.S."/>
            <person name="Kim K.R."/>
            <person name="Jeon C.O."/>
        </authorList>
    </citation>
    <scope>NUCLEOTIDE SEQUENCE [LARGE SCALE GENOMIC DNA]</scope>
    <source>
        <strain evidence="1 2">R798</strain>
    </source>
</reference>
<dbReference type="EMBL" id="JAFBIL020000002">
    <property type="protein sequence ID" value="MBZ2207024.1"/>
    <property type="molecule type" value="Genomic_DNA"/>
</dbReference>
<name>A0ABS7SLG7_9BURK</name>
<accession>A0ABS7SLG7</accession>